<dbReference type="PRINTS" id="PR00625">
    <property type="entry name" value="JDOMAIN"/>
</dbReference>
<dbReference type="VEuPathDB" id="FungiDB:LCOR_03716.1"/>
<dbReference type="CDD" id="cd06257">
    <property type="entry name" value="DnaJ"/>
    <property type="match status" value="1"/>
</dbReference>
<proteinExistence type="inferred from homology"/>
<keyword evidence="8" id="KW-0636">Prenylation</keyword>
<feature type="zinc finger region" description="CR-type" evidence="9">
    <location>
        <begin position="120"/>
        <end position="199"/>
    </location>
</feature>
<keyword evidence="2 9" id="KW-0479">Metal-binding</keyword>
<evidence type="ECO:0000256" key="5">
    <source>
        <dbReference type="ARBA" id="ARBA00022833"/>
    </source>
</evidence>
<dbReference type="InterPro" id="IPR008971">
    <property type="entry name" value="HSP40/DnaJ_pept-bd"/>
</dbReference>
<dbReference type="HAMAP" id="MF_01152">
    <property type="entry name" value="DnaJ"/>
    <property type="match status" value="1"/>
</dbReference>
<dbReference type="Gene3D" id="2.60.260.20">
    <property type="entry name" value="Urease metallochaperone UreE, N-terminal domain"/>
    <property type="match status" value="2"/>
</dbReference>
<gene>
    <name evidence="13" type="ORF">LCOR_03716.1</name>
</gene>
<dbReference type="Pfam" id="PF01556">
    <property type="entry name" value="DnaJ_C"/>
    <property type="match status" value="1"/>
</dbReference>
<dbReference type="GO" id="GO:0005524">
    <property type="term" value="F:ATP binding"/>
    <property type="evidence" value="ECO:0007669"/>
    <property type="project" value="InterPro"/>
</dbReference>
<dbReference type="SUPFAM" id="SSF49493">
    <property type="entry name" value="HSP40/DnaJ peptide-binding domain"/>
    <property type="match status" value="2"/>
</dbReference>
<evidence type="ECO:0000256" key="7">
    <source>
        <dbReference type="ARBA" id="ARBA00023288"/>
    </source>
</evidence>
<dbReference type="InterPro" id="IPR012724">
    <property type="entry name" value="DnaJ"/>
</dbReference>
<dbReference type="STRING" id="1263082.A0A068RR72"/>
<evidence type="ECO:0000259" key="11">
    <source>
        <dbReference type="PROSITE" id="PS50076"/>
    </source>
</evidence>
<dbReference type="Gene3D" id="1.10.287.110">
    <property type="entry name" value="DnaJ domain"/>
    <property type="match status" value="1"/>
</dbReference>
<evidence type="ECO:0000313" key="13">
    <source>
        <dbReference type="EMBL" id="CDH52210.1"/>
    </source>
</evidence>
<dbReference type="SUPFAM" id="SSF46565">
    <property type="entry name" value="Chaperone J-domain"/>
    <property type="match status" value="1"/>
</dbReference>
<evidence type="ECO:0000256" key="9">
    <source>
        <dbReference type="PROSITE-ProRule" id="PRU00546"/>
    </source>
</evidence>
<dbReference type="AlphaFoldDB" id="A0A068RR72"/>
<dbReference type="Pfam" id="PF00226">
    <property type="entry name" value="DnaJ"/>
    <property type="match status" value="1"/>
</dbReference>
<organism evidence="13 14">
    <name type="scientific">Lichtheimia corymbifera JMRC:FSU:9682</name>
    <dbReference type="NCBI Taxonomy" id="1263082"/>
    <lineage>
        <taxon>Eukaryota</taxon>
        <taxon>Fungi</taxon>
        <taxon>Fungi incertae sedis</taxon>
        <taxon>Mucoromycota</taxon>
        <taxon>Mucoromycotina</taxon>
        <taxon>Mucoromycetes</taxon>
        <taxon>Mucorales</taxon>
        <taxon>Lichtheimiaceae</taxon>
        <taxon>Lichtheimia</taxon>
    </lineage>
</organism>
<keyword evidence="6" id="KW-0143">Chaperone</keyword>
<feature type="region of interest" description="Disordered" evidence="10">
    <location>
        <begin position="344"/>
        <end position="396"/>
    </location>
</feature>
<evidence type="ECO:0000256" key="6">
    <source>
        <dbReference type="ARBA" id="ARBA00023186"/>
    </source>
</evidence>
<evidence type="ECO:0000256" key="4">
    <source>
        <dbReference type="ARBA" id="ARBA00022771"/>
    </source>
</evidence>
<dbReference type="InterPro" id="IPR036410">
    <property type="entry name" value="HSP_DnaJ_Cys-rich_dom_sf"/>
</dbReference>
<protein>
    <submittedName>
        <fullName evidence="13">Mitochondrial protein import protein mas5</fullName>
    </submittedName>
</protein>
<comment type="caution">
    <text evidence="13">The sequence shown here is derived from an EMBL/GenBank/DDBJ whole genome shotgun (WGS) entry which is preliminary data.</text>
</comment>
<accession>A0A068RR72</accession>
<dbReference type="CDD" id="cd10719">
    <property type="entry name" value="DnaJ_zf"/>
    <property type="match status" value="1"/>
</dbReference>
<reference evidence="13" key="1">
    <citation type="submission" date="2013-08" db="EMBL/GenBank/DDBJ databases">
        <title>Gene expansion shapes genome architecture in the human pathogen Lichtheimia corymbifera: an evolutionary genomics analysis in the ancient terrestrial Mucorales (Mucoromycotina).</title>
        <authorList>
            <person name="Schwartze V.U."/>
            <person name="Winter S."/>
            <person name="Shelest E."/>
            <person name="Marcet-Houben M."/>
            <person name="Horn F."/>
            <person name="Wehner S."/>
            <person name="Hoffmann K."/>
            <person name="Riege K."/>
            <person name="Sammeth M."/>
            <person name="Nowrousian M."/>
            <person name="Valiante V."/>
            <person name="Linde J."/>
            <person name="Jacobsen I.D."/>
            <person name="Marz M."/>
            <person name="Brakhage A.A."/>
            <person name="Gabaldon T."/>
            <person name="Bocker S."/>
            <person name="Voigt K."/>
        </authorList>
    </citation>
    <scope>NUCLEOTIDE SEQUENCE [LARGE SCALE GENOMIC DNA]</scope>
    <source>
        <strain evidence="13">FSU 9682</strain>
    </source>
</reference>
<sequence>MVRDTKYYDSLEVSPNATEGELKKAYRKLALKYHPDKNPEAGDKFKEISHAYEILSDPEKRHLYDQYGEEGLSGMGGGMDAEDLFSQLFGGAFGGRPKGPRRGRDMVHHLKVQLKDLYNGKTTKLAVQKHILCPKCEGAGGKDVKKCEPCKGQGFTVSLRQMGPMVQQVQQPCAACQGQGETIGEKCTQCNGKKVVNDKKIIEVHIDKGMKDGQKITFAGEADQGPGIEQPGDIVIVLAQQPDPNFIRRGDDLVHEATIDLLTALAGGQFAIPHLDDRVLLVPIAPGECIRPDMVKTIPHQGMPTYRHHDFGNLIVKFKIEFPPANWTDNDTIKKLEGILPPRPSLPSFGDKHLEEVSMQDADPKQAARASYPHPMDIDEEDEEGQGGPGVQCAQQ</sequence>
<keyword evidence="7" id="KW-0449">Lipoprotein</keyword>
<dbReference type="SMART" id="SM00271">
    <property type="entry name" value="DnaJ"/>
    <property type="match status" value="1"/>
</dbReference>
<dbReference type="GO" id="GO:0030544">
    <property type="term" value="F:Hsp70 protein binding"/>
    <property type="evidence" value="ECO:0007669"/>
    <property type="project" value="InterPro"/>
</dbReference>
<dbReference type="EMBL" id="CBTN010000012">
    <property type="protein sequence ID" value="CDH52210.1"/>
    <property type="molecule type" value="Genomic_DNA"/>
</dbReference>
<evidence type="ECO:0000313" key="14">
    <source>
        <dbReference type="Proteomes" id="UP000027586"/>
    </source>
</evidence>
<dbReference type="PANTHER" id="PTHR43888">
    <property type="entry name" value="DNAJ-LIKE-2, ISOFORM A-RELATED"/>
    <property type="match status" value="1"/>
</dbReference>
<keyword evidence="3" id="KW-0677">Repeat</keyword>
<dbReference type="InterPro" id="IPR036869">
    <property type="entry name" value="J_dom_sf"/>
</dbReference>
<keyword evidence="1" id="KW-0488">Methylation</keyword>
<dbReference type="InterPro" id="IPR044713">
    <property type="entry name" value="DNJA1/2-like"/>
</dbReference>
<evidence type="ECO:0000256" key="2">
    <source>
        <dbReference type="ARBA" id="ARBA00022723"/>
    </source>
</evidence>
<keyword evidence="4 9" id="KW-0863">Zinc-finger</keyword>
<dbReference type="CDD" id="cd10747">
    <property type="entry name" value="DnaJ_C"/>
    <property type="match status" value="1"/>
</dbReference>
<name>A0A068RR72_9FUNG</name>
<feature type="compositionally biased region" description="Basic and acidic residues" evidence="10">
    <location>
        <begin position="350"/>
        <end position="366"/>
    </location>
</feature>
<dbReference type="GO" id="GO:0051082">
    <property type="term" value="F:unfolded protein binding"/>
    <property type="evidence" value="ECO:0007669"/>
    <property type="project" value="InterPro"/>
</dbReference>
<evidence type="ECO:0000256" key="10">
    <source>
        <dbReference type="SAM" id="MobiDB-lite"/>
    </source>
</evidence>
<dbReference type="Pfam" id="PF00684">
    <property type="entry name" value="DnaJ_CXXCXGXG"/>
    <property type="match status" value="1"/>
</dbReference>
<dbReference type="InterPro" id="IPR002939">
    <property type="entry name" value="DnaJ_C"/>
</dbReference>
<evidence type="ECO:0000256" key="3">
    <source>
        <dbReference type="ARBA" id="ARBA00022737"/>
    </source>
</evidence>
<dbReference type="PROSITE" id="PS50076">
    <property type="entry name" value="DNAJ_2"/>
    <property type="match status" value="1"/>
</dbReference>
<evidence type="ECO:0000256" key="8">
    <source>
        <dbReference type="ARBA" id="ARBA00023289"/>
    </source>
</evidence>
<evidence type="ECO:0000259" key="12">
    <source>
        <dbReference type="PROSITE" id="PS51188"/>
    </source>
</evidence>
<dbReference type="FunFam" id="1.10.287.110:FF:000016">
    <property type="entry name" value="DnaJ (Hsp40) homolog, subfamily A, member 2"/>
    <property type="match status" value="1"/>
</dbReference>
<keyword evidence="14" id="KW-1185">Reference proteome</keyword>
<dbReference type="GO" id="GO:0008270">
    <property type="term" value="F:zinc ion binding"/>
    <property type="evidence" value="ECO:0007669"/>
    <property type="project" value="UniProtKB-KW"/>
</dbReference>
<dbReference type="GO" id="GO:0009408">
    <property type="term" value="P:response to heat"/>
    <property type="evidence" value="ECO:0007669"/>
    <property type="project" value="InterPro"/>
</dbReference>
<dbReference type="GO" id="GO:0006457">
    <property type="term" value="P:protein folding"/>
    <property type="evidence" value="ECO:0007669"/>
    <property type="project" value="InterPro"/>
</dbReference>
<dbReference type="SUPFAM" id="SSF57938">
    <property type="entry name" value="DnaJ/Hsp40 cysteine-rich domain"/>
    <property type="match status" value="1"/>
</dbReference>
<dbReference type="PROSITE" id="PS00636">
    <property type="entry name" value="DNAJ_1"/>
    <property type="match status" value="1"/>
</dbReference>
<evidence type="ECO:0000256" key="1">
    <source>
        <dbReference type="ARBA" id="ARBA00022481"/>
    </source>
</evidence>
<keyword evidence="5 9" id="KW-0862">Zinc</keyword>
<dbReference type="FunFam" id="2.10.230.10:FF:000001">
    <property type="entry name" value="DnaJ subfamily A member 2"/>
    <property type="match status" value="1"/>
</dbReference>
<feature type="domain" description="CR-type" evidence="12">
    <location>
        <begin position="120"/>
        <end position="199"/>
    </location>
</feature>
<dbReference type="OrthoDB" id="550424at2759"/>
<dbReference type="Gene3D" id="2.10.230.10">
    <property type="entry name" value="Heat shock protein DnaJ, cysteine-rich domain"/>
    <property type="match status" value="1"/>
</dbReference>
<dbReference type="InterPro" id="IPR001623">
    <property type="entry name" value="DnaJ_domain"/>
</dbReference>
<dbReference type="PROSITE" id="PS51188">
    <property type="entry name" value="ZF_CR"/>
    <property type="match status" value="1"/>
</dbReference>
<feature type="domain" description="J" evidence="11">
    <location>
        <begin position="6"/>
        <end position="68"/>
    </location>
</feature>
<dbReference type="FunFam" id="2.60.260.20:FF:000003">
    <property type="entry name" value="DnaJ subfamily A member 2"/>
    <property type="match status" value="1"/>
</dbReference>
<dbReference type="Proteomes" id="UP000027586">
    <property type="component" value="Unassembled WGS sequence"/>
</dbReference>
<dbReference type="InterPro" id="IPR001305">
    <property type="entry name" value="HSP_DnaJ_Cys-rich_dom"/>
</dbReference>
<dbReference type="InterPro" id="IPR018253">
    <property type="entry name" value="DnaJ_domain_CS"/>
</dbReference>